<name>A0A7V2F2P9_UNCEI</name>
<reference evidence="5" key="1">
    <citation type="journal article" date="2020" name="mSystems">
        <title>Genome- and Community-Level Interaction Insights into Carbon Utilization and Element Cycling Functions of Hydrothermarchaeota in Hydrothermal Sediment.</title>
        <authorList>
            <person name="Zhou Z."/>
            <person name="Liu Y."/>
            <person name="Xu W."/>
            <person name="Pan J."/>
            <person name="Luo Z.H."/>
            <person name="Li M."/>
        </authorList>
    </citation>
    <scope>NUCLEOTIDE SEQUENCE [LARGE SCALE GENOMIC DNA]</scope>
    <source>
        <strain evidence="5">SpSt-1233</strain>
    </source>
</reference>
<feature type="non-terminal residue" evidence="5">
    <location>
        <position position="143"/>
    </location>
</feature>
<dbReference type="SUPFAM" id="SSF52540">
    <property type="entry name" value="P-loop containing nucleoside triphosphate hydrolases"/>
    <property type="match status" value="1"/>
</dbReference>
<dbReference type="InterPro" id="IPR003439">
    <property type="entry name" value="ABC_transporter-like_ATP-bd"/>
</dbReference>
<feature type="domain" description="ABC transporter" evidence="4">
    <location>
        <begin position="21"/>
        <end position="143"/>
    </location>
</feature>
<dbReference type="AlphaFoldDB" id="A0A7V2F2P9"/>
<keyword evidence="3 5" id="KW-0067">ATP-binding</keyword>
<sequence>MEQILALHALEKRYRDFTLGPITLAMPAGCIMGLIGPNGAGKTTLVKLVMNIIRADAGSVEAFGLGHDEHEKEIKNRIGYVGETQYFYENRSVDWHGRFVAHYFERWNENRFTELLGRFELHRRKKARDLSKGMRVKLSLAIA</sequence>
<dbReference type="InterPro" id="IPR051782">
    <property type="entry name" value="ABC_Transporter_VariousFunc"/>
</dbReference>
<gene>
    <name evidence="5" type="ORF">ENO08_01325</name>
</gene>
<keyword evidence="1" id="KW-0813">Transport</keyword>
<organism evidence="5">
    <name type="scientific">Eiseniibacteriota bacterium</name>
    <dbReference type="NCBI Taxonomy" id="2212470"/>
    <lineage>
        <taxon>Bacteria</taxon>
        <taxon>Candidatus Eiseniibacteriota</taxon>
    </lineage>
</organism>
<evidence type="ECO:0000256" key="3">
    <source>
        <dbReference type="ARBA" id="ARBA00022840"/>
    </source>
</evidence>
<comment type="caution">
    <text evidence="5">The sequence shown here is derived from an EMBL/GenBank/DDBJ whole genome shotgun (WGS) entry which is preliminary data.</text>
</comment>
<dbReference type="PANTHER" id="PTHR42939">
    <property type="entry name" value="ABC TRANSPORTER ATP-BINDING PROTEIN ALBC-RELATED"/>
    <property type="match status" value="1"/>
</dbReference>
<evidence type="ECO:0000256" key="2">
    <source>
        <dbReference type="ARBA" id="ARBA00022741"/>
    </source>
</evidence>
<evidence type="ECO:0000313" key="5">
    <source>
        <dbReference type="EMBL" id="HER43085.1"/>
    </source>
</evidence>
<dbReference type="Gene3D" id="3.40.50.300">
    <property type="entry name" value="P-loop containing nucleotide triphosphate hydrolases"/>
    <property type="match status" value="1"/>
</dbReference>
<dbReference type="GO" id="GO:0005524">
    <property type="term" value="F:ATP binding"/>
    <property type="evidence" value="ECO:0007669"/>
    <property type="project" value="UniProtKB-KW"/>
</dbReference>
<proteinExistence type="predicted"/>
<dbReference type="InterPro" id="IPR027417">
    <property type="entry name" value="P-loop_NTPase"/>
</dbReference>
<evidence type="ECO:0000256" key="1">
    <source>
        <dbReference type="ARBA" id="ARBA00022448"/>
    </source>
</evidence>
<dbReference type="Pfam" id="PF00005">
    <property type="entry name" value="ABC_tran"/>
    <property type="match status" value="1"/>
</dbReference>
<evidence type="ECO:0000259" key="4">
    <source>
        <dbReference type="Pfam" id="PF00005"/>
    </source>
</evidence>
<dbReference type="Proteomes" id="UP000886069">
    <property type="component" value="Unassembled WGS sequence"/>
</dbReference>
<keyword evidence="2" id="KW-0547">Nucleotide-binding</keyword>
<dbReference type="EMBL" id="DSEC01000093">
    <property type="protein sequence ID" value="HER43085.1"/>
    <property type="molecule type" value="Genomic_DNA"/>
</dbReference>
<dbReference type="PANTHER" id="PTHR42939:SF3">
    <property type="entry name" value="ABC TRANSPORTER ATP-BINDING COMPONENT"/>
    <property type="match status" value="1"/>
</dbReference>
<dbReference type="GO" id="GO:0016887">
    <property type="term" value="F:ATP hydrolysis activity"/>
    <property type="evidence" value="ECO:0007669"/>
    <property type="project" value="InterPro"/>
</dbReference>
<accession>A0A7V2F2P9</accession>
<protein>
    <submittedName>
        <fullName evidence="5">ATP-binding cassette domain-containing protein</fullName>
    </submittedName>
</protein>